<protein>
    <recommendedName>
        <fullName evidence="4">Outer membrane protein beta-barrel domain-containing protein</fullName>
    </recommendedName>
</protein>
<feature type="chain" id="PRO_5030918237" description="Outer membrane protein beta-barrel domain-containing protein" evidence="1">
    <location>
        <begin position="21"/>
        <end position="195"/>
    </location>
</feature>
<evidence type="ECO:0000256" key="1">
    <source>
        <dbReference type="SAM" id="SignalP"/>
    </source>
</evidence>
<dbReference type="Proteomes" id="UP000534186">
    <property type="component" value="Unassembled WGS sequence"/>
</dbReference>
<name>A0A7Y9NLP3_9BACT</name>
<dbReference type="Gene3D" id="2.40.160.20">
    <property type="match status" value="1"/>
</dbReference>
<dbReference type="InterPro" id="IPR011250">
    <property type="entry name" value="OMP/PagP_B-barrel"/>
</dbReference>
<evidence type="ECO:0000313" key="2">
    <source>
        <dbReference type="EMBL" id="NYF51547.1"/>
    </source>
</evidence>
<proteinExistence type="predicted"/>
<comment type="caution">
    <text evidence="2">The sequence shown here is derived from an EMBL/GenBank/DDBJ whole genome shotgun (WGS) entry which is preliminary data.</text>
</comment>
<dbReference type="SUPFAM" id="SSF56925">
    <property type="entry name" value="OMPA-like"/>
    <property type="match status" value="1"/>
</dbReference>
<sequence>MRSFLLVCFWIIGTAGTAFAQAISGGSSHSGDAALTYHWVHTNAPPNGGCGCFPLNGGGISASWNLGTRLAAVAEFSVDHTSNALSSSRSLTLTSYLGGARYRLPRFWNHGDRALEPFAQVLVGGAHAGGGMAGVADGTSAFAGRLGGGIDLPLTLGISVRLIQADYYMTSFDNSADNRQNNILLGAGVTFHWFH</sequence>
<dbReference type="EMBL" id="JACCCV010000001">
    <property type="protein sequence ID" value="NYF51547.1"/>
    <property type="molecule type" value="Genomic_DNA"/>
</dbReference>
<dbReference type="AlphaFoldDB" id="A0A7Y9NLP3"/>
<keyword evidence="1" id="KW-0732">Signal</keyword>
<organism evidence="2 3">
    <name type="scientific">Tunturiibacter lichenicola</name>
    <dbReference type="NCBI Taxonomy" id="2051959"/>
    <lineage>
        <taxon>Bacteria</taxon>
        <taxon>Pseudomonadati</taxon>
        <taxon>Acidobacteriota</taxon>
        <taxon>Terriglobia</taxon>
        <taxon>Terriglobales</taxon>
        <taxon>Acidobacteriaceae</taxon>
        <taxon>Tunturiibacter</taxon>
    </lineage>
</organism>
<feature type="signal peptide" evidence="1">
    <location>
        <begin position="1"/>
        <end position="20"/>
    </location>
</feature>
<evidence type="ECO:0008006" key="4">
    <source>
        <dbReference type="Google" id="ProtNLM"/>
    </source>
</evidence>
<reference evidence="2 3" key="1">
    <citation type="submission" date="2020-07" db="EMBL/GenBank/DDBJ databases">
        <title>Genomic Encyclopedia of Type Strains, Phase IV (KMG-V): Genome sequencing to study the core and pangenomes of soil and plant-associated prokaryotes.</title>
        <authorList>
            <person name="Whitman W."/>
        </authorList>
    </citation>
    <scope>NUCLEOTIDE SEQUENCE [LARGE SCALE GENOMIC DNA]</scope>
    <source>
        <strain evidence="2 3">M8UP30</strain>
    </source>
</reference>
<gene>
    <name evidence="2" type="ORF">HDF12_001912</name>
</gene>
<evidence type="ECO:0000313" key="3">
    <source>
        <dbReference type="Proteomes" id="UP000534186"/>
    </source>
</evidence>
<accession>A0A7Y9NLP3</accession>